<sequence length="64" mass="7090">MNDFLKNLAALIKVKTIVTLVVVAVFAVLALQSELQPDTVMTIVTMVVAFYFGTQTESKNKKEE</sequence>
<accession>A0A8S5VIP5</accession>
<feature type="transmembrane region" description="Helical" evidence="1">
    <location>
        <begin position="12"/>
        <end position="31"/>
    </location>
</feature>
<reference evidence="2" key="1">
    <citation type="journal article" date="2021" name="Proc. Natl. Acad. Sci. U.S.A.">
        <title>A Catalog of Tens of Thousands of Viruses from Human Metagenomes Reveals Hidden Associations with Chronic Diseases.</title>
        <authorList>
            <person name="Tisza M.J."/>
            <person name="Buck C.B."/>
        </authorList>
    </citation>
    <scope>NUCLEOTIDE SEQUENCE</scope>
    <source>
        <strain evidence="2">Ctpks17</strain>
    </source>
</reference>
<dbReference type="EMBL" id="BK035229">
    <property type="protein sequence ID" value="DAG87166.1"/>
    <property type="molecule type" value="Genomic_DNA"/>
</dbReference>
<evidence type="ECO:0000256" key="1">
    <source>
        <dbReference type="SAM" id="Phobius"/>
    </source>
</evidence>
<keyword evidence="1" id="KW-0812">Transmembrane</keyword>
<protein>
    <submittedName>
        <fullName evidence="2">Putative DMT superfamily protein</fullName>
    </submittedName>
</protein>
<keyword evidence="1" id="KW-1133">Transmembrane helix</keyword>
<name>A0A8S5VIP5_9CAUD</name>
<keyword evidence="1" id="KW-0472">Membrane</keyword>
<organism evidence="2">
    <name type="scientific">Ackermannviridae sp</name>
    <dbReference type="NCBI Taxonomy" id="2831612"/>
    <lineage>
        <taxon>Viruses</taxon>
        <taxon>Duplodnaviria</taxon>
        <taxon>Heunggongvirae</taxon>
        <taxon>Uroviricota</taxon>
        <taxon>Caudoviricetes</taxon>
        <taxon>Pantevenvirales</taxon>
        <taxon>Ackermannviridae</taxon>
    </lineage>
</organism>
<proteinExistence type="predicted"/>
<feature type="transmembrane region" description="Helical" evidence="1">
    <location>
        <begin position="37"/>
        <end position="54"/>
    </location>
</feature>
<evidence type="ECO:0000313" key="2">
    <source>
        <dbReference type="EMBL" id="DAG87166.1"/>
    </source>
</evidence>